<organism evidence="2 3">
    <name type="scientific">Campylobacter concisus</name>
    <dbReference type="NCBI Taxonomy" id="199"/>
    <lineage>
        <taxon>Bacteria</taxon>
        <taxon>Pseudomonadati</taxon>
        <taxon>Campylobacterota</taxon>
        <taxon>Epsilonproteobacteria</taxon>
        <taxon>Campylobacterales</taxon>
        <taxon>Campylobacteraceae</taxon>
        <taxon>Campylobacter</taxon>
    </lineage>
</organism>
<dbReference type="Proteomes" id="UP000066049">
    <property type="component" value="Chromosome"/>
</dbReference>
<dbReference type="EMBL" id="CP012541">
    <property type="protein sequence ID" value="ALF47491.1"/>
    <property type="molecule type" value="Genomic_DNA"/>
</dbReference>
<dbReference type="AlphaFoldDB" id="A0A0M4SU93"/>
<dbReference type="PATRIC" id="fig|199.248.peg.836"/>
<evidence type="ECO:0000259" key="1">
    <source>
        <dbReference type="Pfam" id="PF15436"/>
    </source>
</evidence>
<evidence type="ECO:0000313" key="3">
    <source>
        <dbReference type="Proteomes" id="UP000066049"/>
    </source>
</evidence>
<gene>
    <name evidence="2" type="ORF">CCON33237_0805</name>
</gene>
<accession>A0A0M4SU93</accession>
<name>A0A0M4SU93_9BACT</name>
<evidence type="ECO:0000313" key="2">
    <source>
        <dbReference type="EMBL" id="ALF47491.1"/>
    </source>
</evidence>
<dbReference type="InterPro" id="IPR029276">
    <property type="entry name" value="PgbA_N"/>
</dbReference>
<dbReference type="KEGG" id="ccoc:CCON33237_0805"/>
<dbReference type="RefSeq" id="WP_054196506.1">
    <property type="nucleotide sequence ID" value="NZ_CABMKQ010000005.1"/>
</dbReference>
<feature type="domain" description="Plasminogen-binding protein PgbA N-terminal" evidence="1">
    <location>
        <begin position="25"/>
        <end position="235"/>
    </location>
</feature>
<dbReference type="Pfam" id="PF15436">
    <property type="entry name" value="PGBA_N"/>
    <property type="match status" value="1"/>
</dbReference>
<dbReference type="GeneID" id="28662480"/>
<sequence>MKRIFVILSLVFGFAFGADFSLNEYRTPIISVDSDGTATIVDSPEILIGSSGVVLHKFDTDSSIIARVSVISKNSGFAKIRFEVFDLLEQKALPLPGIAPANGDMVVLNYLYNRSLIIVPNKEIYEEITSAFPNMIFIHPDLIGAYLSYEYKPNPSRDDFRKMCAQSAAGLIFIAMDGRSVFADCQSFKVLKEFKSGEVEYYQLPFYTRVSDIDTVFWKLNSEHINNYDAHYEKLFEEDN</sequence>
<protein>
    <submittedName>
        <fullName evidence="2">Putative PgbA domain protein</fullName>
    </submittedName>
</protein>
<reference evidence="3" key="1">
    <citation type="submission" date="2015-08" db="EMBL/GenBank/DDBJ databases">
        <title>Comparative genomics of the Campylobacter concisus group.</title>
        <authorList>
            <person name="Miller W.G."/>
            <person name="Yee E."/>
            <person name="Chapman M.H."/>
            <person name="Huynh S."/>
            <person name="Bono J.L."/>
            <person name="On S.L.W."/>
            <person name="St Leger J."/>
            <person name="Foster G."/>
            <person name="Parker C.T."/>
        </authorList>
    </citation>
    <scope>NUCLEOTIDE SEQUENCE [LARGE SCALE GENOMIC DNA]</scope>
    <source>
        <strain evidence="3">ATCC 33237</strain>
    </source>
</reference>
<proteinExistence type="predicted"/>